<keyword evidence="2" id="KW-1185">Reference proteome</keyword>
<sequence length="90" mass="10702">MGRVGVYYVDSTEQNKGLIELILTSEYVLVHRWRASGKYTRVWTAIEQLDALGYREFKGISFKDEECFWNTLGRTFRRELLDQYGSKKKR</sequence>
<gene>
    <name evidence="1" type="ORF">AGERDE_LOCUS6005</name>
</gene>
<comment type="caution">
    <text evidence="1">The sequence shown here is derived from an EMBL/GenBank/DDBJ whole genome shotgun (WGS) entry which is preliminary data.</text>
</comment>
<dbReference type="AlphaFoldDB" id="A0A9N9ANK0"/>
<dbReference type="EMBL" id="CAJVPL010000881">
    <property type="protein sequence ID" value="CAG8537218.1"/>
    <property type="molecule type" value="Genomic_DNA"/>
</dbReference>
<dbReference type="OrthoDB" id="2439485at2759"/>
<accession>A0A9N9ANK0</accession>
<protein>
    <submittedName>
        <fullName evidence="1">11904_t:CDS:1</fullName>
    </submittedName>
</protein>
<proteinExistence type="predicted"/>
<name>A0A9N9ANK0_9GLOM</name>
<evidence type="ECO:0000313" key="1">
    <source>
        <dbReference type="EMBL" id="CAG8537218.1"/>
    </source>
</evidence>
<evidence type="ECO:0000313" key="2">
    <source>
        <dbReference type="Proteomes" id="UP000789831"/>
    </source>
</evidence>
<dbReference type="Proteomes" id="UP000789831">
    <property type="component" value="Unassembled WGS sequence"/>
</dbReference>
<reference evidence="1" key="1">
    <citation type="submission" date="2021-06" db="EMBL/GenBank/DDBJ databases">
        <authorList>
            <person name="Kallberg Y."/>
            <person name="Tangrot J."/>
            <person name="Rosling A."/>
        </authorList>
    </citation>
    <scope>NUCLEOTIDE SEQUENCE</scope>
    <source>
        <strain evidence="1">MT106</strain>
    </source>
</reference>
<organism evidence="1 2">
    <name type="scientific">Ambispora gerdemannii</name>
    <dbReference type="NCBI Taxonomy" id="144530"/>
    <lineage>
        <taxon>Eukaryota</taxon>
        <taxon>Fungi</taxon>
        <taxon>Fungi incertae sedis</taxon>
        <taxon>Mucoromycota</taxon>
        <taxon>Glomeromycotina</taxon>
        <taxon>Glomeromycetes</taxon>
        <taxon>Archaeosporales</taxon>
        <taxon>Ambisporaceae</taxon>
        <taxon>Ambispora</taxon>
    </lineage>
</organism>